<evidence type="ECO:0000313" key="7">
    <source>
        <dbReference type="EMBL" id="MBU3076777.1"/>
    </source>
</evidence>
<evidence type="ECO:0000256" key="2">
    <source>
        <dbReference type="ARBA" id="ARBA00022679"/>
    </source>
</evidence>
<dbReference type="Proteomes" id="UP000776276">
    <property type="component" value="Unassembled WGS sequence"/>
</dbReference>
<dbReference type="RefSeq" id="WP_216319558.1">
    <property type="nucleotide sequence ID" value="NZ_JAHKRT010000001.1"/>
</dbReference>
<keyword evidence="8" id="KW-1185">Reference proteome</keyword>
<feature type="repeat" description="TPR" evidence="5">
    <location>
        <begin position="120"/>
        <end position="153"/>
    </location>
</feature>
<protein>
    <submittedName>
        <fullName evidence="7">Tetratricopeptide repeat protein</fullName>
    </submittedName>
</protein>
<organism evidence="7 8">
    <name type="scientific">Sphingomonas quercus</name>
    <dbReference type="NCBI Taxonomy" id="2842451"/>
    <lineage>
        <taxon>Bacteria</taxon>
        <taxon>Pseudomonadati</taxon>
        <taxon>Pseudomonadota</taxon>
        <taxon>Alphaproteobacteria</taxon>
        <taxon>Sphingomonadales</taxon>
        <taxon>Sphingomonadaceae</taxon>
        <taxon>Sphingomonas</taxon>
    </lineage>
</organism>
<dbReference type="Pfam" id="PF13174">
    <property type="entry name" value="TPR_6"/>
    <property type="match status" value="1"/>
</dbReference>
<dbReference type="Pfam" id="PF13844">
    <property type="entry name" value="Glyco_transf_41"/>
    <property type="match status" value="2"/>
</dbReference>
<evidence type="ECO:0000313" key="8">
    <source>
        <dbReference type="Proteomes" id="UP000776276"/>
    </source>
</evidence>
<proteinExistence type="predicted"/>
<dbReference type="PANTHER" id="PTHR44998:SF1">
    <property type="entry name" value="UDP-N-ACETYLGLUCOSAMINE--PEPTIDE N-ACETYLGLUCOSAMINYLTRANSFERASE 110 KDA SUBUNIT"/>
    <property type="match status" value="1"/>
</dbReference>
<feature type="repeat" description="TPR" evidence="5">
    <location>
        <begin position="154"/>
        <end position="187"/>
    </location>
</feature>
<dbReference type="Pfam" id="PF13414">
    <property type="entry name" value="TPR_11"/>
    <property type="match status" value="2"/>
</dbReference>
<feature type="repeat" description="TPR" evidence="5">
    <location>
        <begin position="188"/>
        <end position="221"/>
    </location>
</feature>
<evidence type="ECO:0000256" key="4">
    <source>
        <dbReference type="ARBA" id="ARBA00022803"/>
    </source>
</evidence>
<evidence type="ECO:0000256" key="5">
    <source>
        <dbReference type="PROSITE-ProRule" id="PRU00339"/>
    </source>
</evidence>
<accession>A0ABS6BGS1</accession>
<comment type="pathway">
    <text evidence="1">Protein modification; protein glycosylation.</text>
</comment>
<gene>
    <name evidence="7" type="ORF">KOF26_02775</name>
</gene>
<evidence type="ECO:0000256" key="3">
    <source>
        <dbReference type="ARBA" id="ARBA00022737"/>
    </source>
</evidence>
<keyword evidence="4 5" id="KW-0802">TPR repeat</keyword>
<sequence>MSSGLETQLLKARAAGKRGDTAGAAQLYRAILRQFPGNARARAALASLHGAAEVAAAELAERYRQGALAEVVERGEALLADHPDALALLELVGAAHAGLRHLPEAEALFRRVTALRPDHVQFHYLLGNVYREQGKLDEAVAAYRRAIALAPELAEAHLNLGATLRRAGRLDEAIAACRRAIALRPDSAEARLNLGTALQQAGQLDEAADAYRAAIAIKPGLIMAHANLGAALRAQGRPAEAIAIYRRALALKPDAEDLLFNLANAYGERGQTANAIATHQHLLSLDPVHHGALVNLANLLLGAGQYDRADELFGRALAVCADDAAAIVGRLHARAHMCRWDDAGQSAAPGLRDRASPFFMIAVEDDPAHQLRRARLWAAQFAAGDGPPPAPAPDRRIRLGYFSADFHEHAALHLMAGLLREHDRERFEISAYSYGPDSDGPARAAMQRHVDRFVDIRDMADQAVVDLARGHGLDIAVDLKGYTDQGRSRLFAWRLAPVQVNYLGYPGSMGAEFMDYLVADPALIPEGERSHYSERLILLPHSYQPNDDRRPIAPRAPQRAELGLPETGFVFCSFNNSYKITPREFDIWMRLLARVHGSVLWLFRANGWAEANLRREAAARGVDPARLVFAGRLAQPEHLARQHCADLFLDSFACNAHTTASDALWGGLPVLTLAGRQFAARVGASLLAAIGLPELVTTSEAEYEALAVALATDPSRLAALRARLGEARPTAPLFDSRRYARDLEAGFAIAHQRHRDGQPPADIRIGDAARQSTILGS</sequence>
<dbReference type="InterPro" id="IPR029489">
    <property type="entry name" value="OGT/SEC/SPY_C"/>
</dbReference>
<keyword evidence="3" id="KW-0677">Repeat</keyword>
<dbReference type="Pfam" id="PF14559">
    <property type="entry name" value="TPR_19"/>
    <property type="match status" value="1"/>
</dbReference>
<keyword evidence="2" id="KW-0808">Transferase</keyword>
<dbReference type="PANTHER" id="PTHR44998">
    <property type="match status" value="1"/>
</dbReference>
<feature type="repeat" description="TPR" evidence="5">
    <location>
        <begin position="222"/>
        <end position="255"/>
    </location>
</feature>
<name>A0ABS6BGS1_9SPHN</name>
<feature type="repeat" description="TPR" evidence="5">
    <location>
        <begin position="256"/>
        <end position="289"/>
    </location>
</feature>
<dbReference type="EMBL" id="JAHKRT010000001">
    <property type="protein sequence ID" value="MBU3076777.1"/>
    <property type="molecule type" value="Genomic_DNA"/>
</dbReference>
<feature type="domain" description="O-GlcNAc transferase C-terminal" evidence="6">
    <location>
        <begin position="393"/>
        <end position="548"/>
    </location>
</feature>
<dbReference type="PROSITE" id="PS50293">
    <property type="entry name" value="TPR_REGION"/>
    <property type="match status" value="4"/>
</dbReference>
<comment type="caution">
    <text evidence="7">The sequence shown here is derived from an EMBL/GenBank/DDBJ whole genome shotgun (WGS) entry which is preliminary data.</text>
</comment>
<evidence type="ECO:0000256" key="1">
    <source>
        <dbReference type="ARBA" id="ARBA00004922"/>
    </source>
</evidence>
<reference evidence="7 8" key="1">
    <citation type="submission" date="2021-06" db="EMBL/GenBank/DDBJ databases">
        <title>Sphingomonas sp. XMGL2, whole genome shotgun sequencing project.</title>
        <authorList>
            <person name="Zhao G."/>
            <person name="Shen L."/>
        </authorList>
    </citation>
    <scope>NUCLEOTIDE SEQUENCE [LARGE SCALE GENOMIC DNA]</scope>
    <source>
        <strain evidence="7 8">XMGL2</strain>
    </source>
</reference>
<dbReference type="PROSITE" id="PS50005">
    <property type="entry name" value="TPR"/>
    <property type="match status" value="5"/>
</dbReference>
<dbReference type="InterPro" id="IPR019734">
    <property type="entry name" value="TPR_rpt"/>
</dbReference>
<feature type="domain" description="O-GlcNAc transferase C-terminal" evidence="6">
    <location>
        <begin position="558"/>
        <end position="743"/>
    </location>
</feature>
<dbReference type="Pfam" id="PF13374">
    <property type="entry name" value="TPR_10"/>
    <property type="match status" value="1"/>
</dbReference>
<evidence type="ECO:0000259" key="6">
    <source>
        <dbReference type="Pfam" id="PF13844"/>
    </source>
</evidence>
<dbReference type="SMART" id="SM00028">
    <property type="entry name" value="TPR"/>
    <property type="match status" value="8"/>
</dbReference>